<feature type="domain" description="B5" evidence="13">
    <location>
        <begin position="272"/>
        <end position="347"/>
    </location>
</feature>
<evidence type="ECO:0000256" key="3">
    <source>
        <dbReference type="ARBA" id="ARBA00007438"/>
    </source>
</evidence>
<dbReference type="InterPro" id="IPR045060">
    <property type="entry name" value="Phe-tRNA-ligase_IIc_bsu"/>
</dbReference>
<comment type="subcellular location">
    <subcellularLocation>
        <location evidence="2">Cytoplasm</location>
    </subcellularLocation>
</comment>
<dbReference type="Pfam" id="PF17759">
    <property type="entry name" value="tRNA_synthFbeta"/>
    <property type="match status" value="1"/>
</dbReference>
<accession>A0A497EZX2</accession>
<dbReference type="InterPro" id="IPR045864">
    <property type="entry name" value="aa-tRNA-synth_II/BPL/LPL"/>
</dbReference>
<dbReference type="EC" id="6.1.1.20" evidence="4"/>
<comment type="similarity">
    <text evidence="3">Belongs to the phenylalanyl-tRNA synthetase beta subunit family. Type 2 subfamily.</text>
</comment>
<evidence type="ECO:0000256" key="1">
    <source>
        <dbReference type="ARBA" id="ARBA00001946"/>
    </source>
</evidence>
<keyword evidence="11" id="KW-0648">Protein biosynthesis</keyword>
<dbReference type="SUPFAM" id="SSF46955">
    <property type="entry name" value="Putative DNA-binding domain"/>
    <property type="match status" value="2"/>
</dbReference>
<dbReference type="EMBL" id="QMQZ01000008">
    <property type="protein sequence ID" value="RLE52198.1"/>
    <property type="molecule type" value="Genomic_DNA"/>
</dbReference>
<dbReference type="SUPFAM" id="SSF55681">
    <property type="entry name" value="Class II aaRS and biotin synthetases"/>
    <property type="match status" value="1"/>
</dbReference>
<dbReference type="InterPro" id="IPR041616">
    <property type="entry name" value="PheRS_beta_core"/>
</dbReference>
<evidence type="ECO:0000313" key="15">
    <source>
        <dbReference type="Proteomes" id="UP000268446"/>
    </source>
</evidence>
<dbReference type="GO" id="GO:0009328">
    <property type="term" value="C:phenylalanine-tRNA ligase complex"/>
    <property type="evidence" value="ECO:0007669"/>
    <property type="project" value="TreeGrafter"/>
</dbReference>
<dbReference type="SMART" id="SM00873">
    <property type="entry name" value="B3_4"/>
    <property type="match status" value="1"/>
</dbReference>
<dbReference type="CDD" id="cd00769">
    <property type="entry name" value="PheRS_beta_core"/>
    <property type="match status" value="1"/>
</dbReference>
<keyword evidence="6 14" id="KW-0436">Ligase</keyword>
<dbReference type="SMART" id="SM00874">
    <property type="entry name" value="B5"/>
    <property type="match status" value="1"/>
</dbReference>
<dbReference type="Gene3D" id="3.30.930.10">
    <property type="entry name" value="Bira Bifunctional Protein, Domain 2"/>
    <property type="match status" value="1"/>
</dbReference>
<organism evidence="14 15">
    <name type="scientific">Thermoproteota archaeon</name>
    <dbReference type="NCBI Taxonomy" id="2056631"/>
    <lineage>
        <taxon>Archaea</taxon>
        <taxon>Thermoproteota</taxon>
    </lineage>
</organism>
<evidence type="ECO:0000256" key="4">
    <source>
        <dbReference type="ARBA" id="ARBA00012814"/>
    </source>
</evidence>
<dbReference type="InterPro" id="IPR009061">
    <property type="entry name" value="DNA-bd_dom_put_sf"/>
</dbReference>
<dbReference type="PROSITE" id="PS51483">
    <property type="entry name" value="B5"/>
    <property type="match status" value="1"/>
</dbReference>
<evidence type="ECO:0000256" key="6">
    <source>
        <dbReference type="ARBA" id="ARBA00022598"/>
    </source>
</evidence>
<keyword evidence="5" id="KW-0963">Cytoplasm</keyword>
<dbReference type="GO" id="GO:0004826">
    <property type="term" value="F:phenylalanine-tRNA ligase activity"/>
    <property type="evidence" value="ECO:0007669"/>
    <property type="project" value="UniProtKB-EC"/>
</dbReference>
<keyword evidence="9" id="KW-0067">ATP-binding</keyword>
<evidence type="ECO:0000256" key="7">
    <source>
        <dbReference type="ARBA" id="ARBA00022723"/>
    </source>
</evidence>
<protein>
    <recommendedName>
        <fullName evidence="4">phenylalanine--tRNA ligase</fullName>
        <ecNumber evidence="4">6.1.1.20</ecNumber>
    </recommendedName>
</protein>
<sequence length="555" mass="62934">MIPIKVNLMDLQTLVGAKLSAEDVSKFLTLTKCEIKFVRGELIELLVSLDRPDLFSAEGISRAIKHIMGIYEEPAIDVKAEPVCQVRVDDEVLDVRPYIACAVVENVNLSHEALMQMRQLQRKLHETYCGRKLLASIEIHDYSLVEGPLTYTARKIEEITLSPRGRKEKLKLTEVMMREPWRRERYLLHGYEKCPVIVDSAGEVLSAPPIVESAKTKITPHMSDVLLIVTGTNDRIVKEVLEIFVANTLERGGTPKRVKIQYPDDLWVTPLMESSEFLIEPHQVEEALGIKIDSTELIALLLKSGFKAKIEDGRVRVIVPPYRIDVIHEIDIIEDIGIIYGFENVREGAVSVLNTGKELIVNKLARKARKIMAFMGFQEVITHILSNREALSKRMRLETDGIIEIVNPILRKYSALRSWLLPKLLEFLSNNKHAAYPQKIFEIGKVVTICKENEETKTKCTLKLAAAMTDYKVGFEDIQASLFSLLENLQIPFKLEPAYHPSFIRGRTAQIRVYNDVVGILGEIYPEVLENFKLENPVAAFEIDLERVSGVHAES</sequence>
<evidence type="ECO:0000259" key="13">
    <source>
        <dbReference type="PROSITE" id="PS51483"/>
    </source>
</evidence>
<evidence type="ECO:0000256" key="5">
    <source>
        <dbReference type="ARBA" id="ARBA00022490"/>
    </source>
</evidence>
<dbReference type="GO" id="GO:0003723">
    <property type="term" value="F:RNA binding"/>
    <property type="evidence" value="ECO:0007669"/>
    <property type="project" value="InterPro"/>
</dbReference>
<dbReference type="InterPro" id="IPR005147">
    <property type="entry name" value="tRNA_synthase_B5-dom"/>
</dbReference>
<comment type="caution">
    <text evidence="14">The sequence shown here is derived from an EMBL/GenBank/DDBJ whole genome shotgun (WGS) entry which is preliminary data.</text>
</comment>
<evidence type="ECO:0000256" key="10">
    <source>
        <dbReference type="ARBA" id="ARBA00022842"/>
    </source>
</evidence>
<evidence type="ECO:0000256" key="2">
    <source>
        <dbReference type="ARBA" id="ARBA00004496"/>
    </source>
</evidence>
<dbReference type="NCBIfam" id="TIGR00471">
    <property type="entry name" value="pheT_arch"/>
    <property type="match status" value="1"/>
</dbReference>
<evidence type="ECO:0000256" key="12">
    <source>
        <dbReference type="ARBA" id="ARBA00023146"/>
    </source>
</evidence>
<dbReference type="PANTHER" id="PTHR10947">
    <property type="entry name" value="PHENYLALANYL-TRNA SYNTHETASE BETA CHAIN AND LEUCINE-RICH REPEAT-CONTAINING PROTEIN 47"/>
    <property type="match status" value="1"/>
</dbReference>
<dbReference type="GO" id="GO:0000287">
    <property type="term" value="F:magnesium ion binding"/>
    <property type="evidence" value="ECO:0007669"/>
    <property type="project" value="InterPro"/>
</dbReference>
<keyword evidence="7" id="KW-0479">Metal-binding</keyword>
<dbReference type="GO" id="GO:0005524">
    <property type="term" value="F:ATP binding"/>
    <property type="evidence" value="ECO:0007669"/>
    <property type="project" value="UniProtKB-KW"/>
</dbReference>
<keyword evidence="10" id="KW-0460">Magnesium</keyword>
<name>A0A497EZX2_9CREN</name>
<keyword evidence="8" id="KW-0547">Nucleotide-binding</keyword>
<dbReference type="InterPro" id="IPR004531">
    <property type="entry name" value="Phe-tRNA-synth_IIc_bsu_arc_euk"/>
</dbReference>
<reference evidence="14 15" key="1">
    <citation type="submission" date="2018-06" db="EMBL/GenBank/DDBJ databases">
        <title>Extensive metabolic versatility and redundancy in microbially diverse, dynamic hydrothermal sediments.</title>
        <authorList>
            <person name="Dombrowski N."/>
            <person name="Teske A."/>
            <person name="Baker B.J."/>
        </authorList>
    </citation>
    <scope>NUCLEOTIDE SEQUENCE [LARGE SCALE GENOMIC DNA]</scope>
    <source>
        <strain evidence="14">B29_G17</strain>
    </source>
</reference>
<dbReference type="Gene3D" id="3.30.56.10">
    <property type="match status" value="2"/>
</dbReference>
<dbReference type="Proteomes" id="UP000268446">
    <property type="component" value="Unassembled WGS sequence"/>
</dbReference>
<evidence type="ECO:0000256" key="11">
    <source>
        <dbReference type="ARBA" id="ARBA00022917"/>
    </source>
</evidence>
<dbReference type="Pfam" id="PF03484">
    <property type="entry name" value="B5"/>
    <property type="match status" value="1"/>
</dbReference>
<proteinExistence type="inferred from homology"/>
<dbReference type="InterPro" id="IPR020825">
    <property type="entry name" value="Phe-tRNA_synthase-like_B3/B4"/>
</dbReference>
<evidence type="ECO:0000256" key="9">
    <source>
        <dbReference type="ARBA" id="ARBA00022840"/>
    </source>
</evidence>
<dbReference type="InterPro" id="IPR005146">
    <property type="entry name" value="B3/B4_tRNA-bd"/>
</dbReference>
<dbReference type="PANTHER" id="PTHR10947:SF0">
    <property type="entry name" value="PHENYLALANINE--TRNA LIGASE BETA SUBUNIT"/>
    <property type="match status" value="1"/>
</dbReference>
<keyword evidence="12" id="KW-0030">Aminoacyl-tRNA synthetase</keyword>
<evidence type="ECO:0000256" key="8">
    <source>
        <dbReference type="ARBA" id="ARBA00022741"/>
    </source>
</evidence>
<evidence type="ECO:0000313" key="14">
    <source>
        <dbReference type="EMBL" id="RLE52198.1"/>
    </source>
</evidence>
<dbReference type="GO" id="GO:0006432">
    <property type="term" value="P:phenylalanyl-tRNA aminoacylation"/>
    <property type="evidence" value="ECO:0007669"/>
    <property type="project" value="InterPro"/>
</dbReference>
<comment type="cofactor">
    <cofactor evidence="1">
        <name>Mg(2+)</name>
        <dbReference type="ChEBI" id="CHEBI:18420"/>
    </cofactor>
</comment>
<dbReference type="Gene3D" id="3.50.40.10">
    <property type="entry name" value="Phenylalanyl-trna Synthetase, Chain B, domain 3"/>
    <property type="match status" value="1"/>
</dbReference>
<dbReference type="AlphaFoldDB" id="A0A497EZX2"/>
<gene>
    <name evidence="14" type="ORF">DRJ20_00625</name>
</gene>